<evidence type="ECO:0000256" key="3">
    <source>
        <dbReference type="ARBA" id="ARBA00012239"/>
    </source>
</evidence>
<dbReference type="InterPro" id="IPR000192">
    <property type="entry name" value="Aminotrans_V_dom"/>
</dbReference>
<dbReference type="HOGENOM" id="CLU_003433_2_5_11"/>
<keyword evidence="11" id="KW-1185">Reference proteome</keyword>
<feature type="domain" description="Aminotransferase class V" evidence="9">
    <location>
        <begin position="46"/>
        <end position="415"/>
    </location>
</feature>
<dbReference type="Proteomes" id="UP000006281">
    <property type="component" value="Chromosome"/>
</dbReference>
<dbReference type="STRING" id="1179773.BN6_44940"/>
<dbReference type="PIRSF" id="PIRSF005572">
    <property type="entry name" value="NifS"/>
    <property type="match status" value="1"/>
</dbReference>
<dbReference type="InterPro" id="IPR010970">
    <property type="entry name" value="Cys_dSase_SufS"/>
</dbReference>
<evidence type="ECO:0000256" key="4">
    <source>
        <dbReference type="ARBA" id="ARBA00022679"/>
    </source>
</evidence>
<evidence type="ECO:0000256" key="2">
    <source>
        <dbReference type="ARBA" id="ARBA00010447"/>
    </source>
</evidence>
<dbReference type="SUPFAM" id="SSF53383">
    <property type="entry name" value="PLP-dependent transferases"/>
    <property type="match status" value="1"/>
</dbReference>
<dbReference type="AlphaFoldDB" id="K0K4H5"/>
<reference evidence="10 11" key="1">
    <citation type="journal article" date="2012" name="BMC Genomics">
        <title>Complete genome sequence of Saccharothrix espanaensis DSM 44229T and comparison to the other completely sequenced Pseudonocardiaceae.</title>
        <authorList>
            <person name="Strobel T."/>
            <person name="Al-Dilaimi A."/>
            <person name="Blom J."/>
            <person name="Gessner A."/>
            <person name="Kalinowski J."/>
            <person name="Luzhetska M."/>
            <person name="Puhler A."/>
            <person name="Szczepanowski R."/>
            <person name="Bechthold A."/>
            <person name="Ruckert C."/>
        </authorList>
    </citation>
    <scope>NUCLEOTIDE SEQUENCE [LARGE SCALE GENOMIC DNA]</scope>
    <source>
        <strain evidence="11">ATCC 51144 / DSM 44229 / JCM 9112 / NBRC 15066 / NRRL 15764</strain>
    </source>
</reference>
<dbReference type="OrthoDB" id="9804366at2"/>
<gene>
    <name evidence="10" type="ordered locus">BN6_44940</name>
</gene>
<dbReference type="EC" id="2.8.1.7" evidence="3 8"/>
<dbReference type="PANTHER" id="PTHR43586">
    <property type="entry name" value="CYSTEINE DESULFURASE"/>
    <property type="match status" value="1"/>
</dbReference>
<dbReference type="InterPro" id="IPR016454">
    <property type="entry name" value="Cysteine_dSase"/>
</dbReference>
<dbReference type="PROSITE" id="PS00595">
    <property type="entry name" value="AA_TRANSFER_CLASS_5"/>
    <property type="match status" value="1"/>
</dbReference>
<evidence type="ECO:0000313" key="11">
    <source>
        <dbReference type="Proteomes" id="UP000006281"/>
    </source>
</evidence>
<dbReference type="GO" id="GO:0030170">
    <property type="term" value="F:pyridoxal phosphate binding"/>
    <property type="evidence" value="ECO:0007669"/>
    <property type="project" value="UniProtKB-UniRule"/>
</dbReference>
<dbReference type="CDD" id="cd06453">
    <property type="entry name" value="SufS_like"/>
    <property type="match status" value="1"/>
</dbReference>
<keyword evidence="4 8" id="KW-0808">Transferase</keyword>
<dbReference type="PANTHER" id="PTHR43586:SF8">
    <property type="entry name" value="CYSTEINE DESULFURASE 1, CHLOROPLASTIC"/>
    <property type="match status" value="1"/>
</dbReference>
<dbReference type="GO" id="GO:0031071">
    <property type="term" value="F:cysteine desulfurase activity"/>
    <property type="evidence" value="ECO:0007669"/>
    <property type="project" value="UniProtKB-UniRule"/>
</dbReference>
<accession>K0K4H5</accession>
<dbReference type="Gene3D" id="3.40.640.10">
    <property type="entry name" value="Type I PLP-dependent aspartate aminotransferase-like (Major domain)"/>
    <property type="match status" value="1"/>
</dbReference>
<evidence type="ECO:0000256" key="8">
    <source>
        <dbReference type="RuleBase" id="RU004506"/>
    </source>
</evidence>
<dbReference type="InterPro" id="IPR015424">
    <property type="entry name" value="PyrdxlP-dep_Trfase"/>
</dbReference>
<evidence type="ECO:0000256" key="5">
    <source>
        <dbReference type="ARBA" id="ARBA00022898"/>
    </source>
</evidence>
<comment type="catalytic activity">
    <reaction evidence="6 8">
        <text>(sulfur carrier)-H + L-cysteine = (sulfur carrier)-SH + L-alanine</text>
        <dbReference type="Rhea" id="RHEA:43892"/>
        <dbReference type="Rhea" id="RHEA-COMP:14737"/>
        <dbReference type="Rhea" id="RHEA-COMP:14739"/>
        <dbReference type="ChEBI" id="CHEBI:29917"/>
        <dbReference type="ChEBI" id="CHEBI:35235"/>
        <dbReference type="ChEBI" id="CHEBI:57972"/>
        <dbReference type="ChEBI" id="CHEBI:64428"/>
        <dbReference type="EC" id="2.8.1.7"/>
    </reaction>
</comment>
<comment type="cofactor">
    <cofactor evidence="1 7">
        <name>pyridoxal 5'-phosphate</name>
        <dbReference type="ChEBI" id="CHEBI:597326"/>
    </cofactor>
</comment>
<proteinExistence type="inferred from homology"/>
<dbReference type="KEGG" id="sesp:BN6_44940"/>
<sequence length="443" mass="47288">MTTARYWLRESVPARVPAPRAADFPVAAIRRDFPILHRPVDGNPLVWLDNAATTQKPLAVVESLVDYYLHDNSNVHRGAHALARRATEAYEGARAKVAAFLGAGGPEEVVFVRGTTEAVNLVAGSWGEAEVRAGDEIVLTELEHHANIVPWQQLARRRRATLKVVPIDATGALDLDAFRALLSQRTALVAVTHASNVLGTVPPIREMVALAHRYGARVLVDGAQAVGHFPVDVRALDVDFYVLSGHKMFAPTGIGVLYAKREVLATMGPWQTGGNMIDRVTFGGSTFAGQPHRMEAGTADIAGAVGLGAAVDYLRGLDRERVRAHERHLAEHACRALAEVPGLRLFGAAPGRVAVHSFLVDGTDPVALAAHLDRRGIAVRVGHHCAQPTLAALGEAVTVRASPAFYNTTDEVDALVGAVLEFVAGGVRPGPAAGGRRPGRRDR</sequence>
<evidence type="ECO:0000259" key="9">
    <source>
        <dbReference type="Pfam" id="PF00266"/>
    </source>
</evidence>
<evidence type="ECO:0000313" key="10">
    <source>
        <dbReference type="EMBL" id="CCH31774.1"/>
    </source>
</evidence>
<dbReference type="GO" id="GO:0006534">
    <property type="term" value="P:cysteine metabolic process"/>
    <property type="evidence" value="ECO:0007669"/>
    <property type="project" value="UniProtKB-UniRule"/>
</dbReference>
<dbReference type="RefSeq" id="WP_015101886.1">
    <property type="nucleotide sequence ID" value="NC_019673.1"/>
</dbReference>
<dbReference type="Gene3D" id="3.90.1150.10">
    <property type="entry name" value="Aspartate Aminotransferase, domain 1"/>
    <property type="match status" value="1"/>
</dbReference>
<dbReference type="InterPro" id="IPR020578">
    <property type="entry name" value="Aminotrans_V_PyrdxlP_BS"/>
</dbReference>
<dbReference type="InterPro" id="IPR015422">
    <property type="entry name" value="PyrdxlP-dep_Trfase_small"/>
</dbReference>
<comment type="function">
    <text evidence="8">Catalyzes the removal of elemental sulfur and selenium atoms from L-cysteine, L-cystine, L-selenocysteine, and L-selenocystine to produce L-alanine.</text>
</comment>
<dbReference type="Pfam" id="PF00266">
    <property type="entry name" value="Aminotran_5"/>
    <property type="match status" value="1"/>
</dbReference>
<dbReference type="BioCyc" id="SESP1179773:BN6_RS21760-MONOMER"/>
<dbReference type="EMBL" id="HE804045">
    <property type="protein sequence ID" value="CCH31774.1"/>
    <property type="molecule type" value="Genomic_DNA"/>
</dbReference>
<dbReference type="InterPro" id="IPR015421">
    <property type="entry name" value="PyrdxlP-dep_Trfase_major"/>
</dbReference>
<organism evidence="10 11">
    <name type="scientific">Saccharothrix espanaensis (strain ATCC 51144 / DSM 44229 / JCM 9112 / NBRC 15066 / NRRL 15764)</name>
    <dbReference type="NCBI Taxonomy" id="1179773"/>
    <lineage>
        <taxon>Bacteria</taxon>
        <taxon>Bacillati</taxon>
        <taxon>Actinomycetota</taxon>
        <taxon>Actinomycetes</taxon>
        <taxon>Pseudonocardiales</taxon>
        <taxon>Pseudonocardiaceae</taxon>
        <taxon>Saccharothrix</taxon>
    </lineage>
</organism>
<evidence type="ECO:0000256" key="6">
    <source>
        <dbReference type="ARBA" id="ARBA00050776"/>
    </source>
</evidence>
<dbReference type="eggNOG" id="COG0520">
    <property type="taxonomic scope" value="Bacteria"/>
</dbReference>
<protein>
    <recommendedName>
        <fullName evidence="3 8">Cysteine desulfurase</fullName>
        <ecNumber evidence="3 8">2.8.1.7</ecNumber>
    </recommendedName>
</protein>
<keyword evidence="5 8" id="KW-0663">Pyridoxal phosphate</keyword>
<comment type="similarity">
    <text evidence="2 8">Belongs to the class-V pyridoxal-phosphate-dependent aminotransferase family. Csd subfamily.</text>
</comment>
<dbReference type="NCBIfam" id="TIGR01979">
    <property type="entry name" value="sufS"/>
    <property type="match status" value="1"/>
</dbReference>
<evidence type="ECO:0000256" key="1">
    <source>
        <dbReference type="ARBA" id="ARBA00001933"/>
    </source>
</evidence>
<name>K0K4H5_SACES</name>
<evidence type="ECO:0000256" key="7">
    <source>
        <dbReference type="RuleBase" id="RU004504"/>
    </source>
</evidence>